<keyword evidence="2" id="KW-0238">DNA-binding</keyword>
<evidence type="ECO:0000313" key="5">
    <source>
        <dbReference type="EMBL" id="RIE07082.1"/>
    </source>
</evidence>
<dbReference type="CDD" id="cd00090">
    <property type="entry name" value="HTH_ARSR"/>
    <property type="match status" value="1"/>
</dbReference>
<dbReference type="AlphaFoldDB" id="A0A398CWF4"/>
<dbReference type="SMART" id="SM00418">
    <property type="entry name" value="HTH_ARSR"/>
    <property type="match status" value="1"/>
</dbReference>
<dbReference type="Pfam" id="PF01022">
    <property type="entry name" value="HTH_5"/>
    <property type="match status" value="1"/>
</dbReference>
<dbReference type="PROSITE" id="PS50987">
    <property type="entry name" value="HTH_ARSR_2"/>
    <property type="match status" value="1"/>
</dbReference>
<dbReference type="EMBL" id="QXIU01000267">
    <property type="protein sequence ID" value="RIE07082.1"/>
    <property type="molecule type" value="Genomic_DNA"/>
</dbReference>
<gene>
    <name evidence="5" type="ORF">SMC5_10365</name>
</gene>
<dbReference type="InterPro" id="IPR011991">
    <property type="entry name" value="ArsR-like_HTH"/>
</dbReference>
<keyword evidence="1" id="KW-0805">Transcription regulation</keyword>
<evidence type="ECO:0000256" key="2">
    <source>
        <dbReference type="ARBA" id="ARBA00023125"/>
    </source>
</evidence>
<dbReference type="Proteomes" id="UP000266489">
    <property type="component" value="Unassembled WGS sequence"/>
</dbReference>
<dbReference type="GO" id="GO:0003677">
    <property type="term" value="F:DNA binding"/>
    <property type="evidence" value="ECO:0007669"/>
    <property type="project" value="UniProtKB-KW"/>
</dbReference>
<organism evidence="5 6">
    <name type="scientific">Candidatus Cryosericum odellii</name>
    <dbReference type="NCBI Taxonomy" id="2290917"/>
    <lineage>
        <taxon>Bacteria</taxon>
        <taxon>Pseudomonadati</taxon>
        <taxon>Caldisericota/Cryosericota group</taxon>
        <taxon>Candidatus Cryosericota</taxon>
        <taxon>Candidatus Cryosericia</taxon>
        <taxon>Candidatus Cryosericales</taxon>
        <taxon>Candidatus Cryosericaceae</taxon>
        <taxon>Candidatus Cryosericum</taxon>
    </lineage>
</organism>
<evidence type="ECO:0000256" key="1">
    <source>
        <dbReference type="ARBA" id="ARBA00023015"/>
    </source>
</evidence>
<evidence type="ECO:0000256" key="3">
    <source>
        <dbReference type="ARBA" id="ARBA00023163"/>
    </source>
</evidence>
<sequence length="129" mass="14281">MTDTVDAMSIARALGDTTRARIAVLLERRDLCVCELTETLGQSQANISGHLKLLVSSGLVTSNRQSYWTHYALVRTLPADISRFLGAVMQQVTAQYPGDLLALERLPADVCTLRQEQRRNARAGKQKPK</sequence>
<protein>
    <submittedName>
        <fullName evidence="5">Transcriptional regulator</fullName>
    </submittedName>
</protein>
<dbReference type="SUPFAM" id="SSF46785">
    <property type="entry name" value="Winged helix' DNA-binding domain"/>
    <property type="match status" value="1"/>
</dbReference>
<dbReference type="PANTHER" id="PTHR43132:SF2">
    <property type="entry name" value="ARSENICAL RESISTANCE OPERON REPRESSOR ARSR-RELATED"/>
    <property type="match status" value="1"/>
</dbReference>
<dbReference type="NCBIfam" id="NF033788">
    <property type="entry name" value="HTH_metalloreg"/>
    <property type="match status" value="1"/>
</dbReference>
<proteinExistence type="predicted"/>
<accession>A0A398CWF4</accession>
<dbReference type="PRINTS" id="PR00778">
    <property type="entry name" value="HTHARSR"/>
</dbReference>
<dbReference type="Gene3D" id="1.10.10.10">
    <property type="entry name" value="Winged helix-like DNA-binding domain superfamily/Winged helix DNA-binding domain"/>
    <property type="match status" value="1"/>
</dbReference>
<dbReference type="PANTHER" id="PTHR43132">
    <property type="entry name" value="ARSENICAL RESISTANCE OPERON REPRESSOR ARSR-RELATED"/>
    <property type="match status" value="1"/>
</dbReference>
<dbReference type="InterPro" id="IPR036390">
    <property type="entry name" value="WH_DNA-bd_sf"/>
</dbReference>
<keyword evidence="3" id="KW-0804">Transcription</keyword>
<reference evidence="5 6" key="1">
    <citation type="submission" date="2018-09" db="EMBL/GenBank/DDBJ databases">
        <title>Discovery and Ecogenomic Context for Candidatus Cryosericales, a Global Caldiserica Order Active in Thawing Permafrost.</title>
        <authorList>
            <person name="Martinez M.A."/>
            <person name="Woodcroft B.J."/>
            <person name="Ignacio Espinoza J.C."/>
            <person name="Zayed A."/>
            <person name="Singleton C.M."/>
            <person name="Boyd J."/>
            <person name="Li Y.-F."/>
            <person name="Purvine S."/>
            <person name="Maughan H."/>
            <person name="Hodgkins S.B."/>
            <person name="Anderson D."/>
            <person name="Sederholm M."/>
            <person name="Temperton B."/>
            <person name="Saleska S.R."/>
            <person name="Tyson G.W."/>
            <person name="Rich V.I."/>
        </authorList>
    </citation>
    <scope>NUCLEOTIDE SEQUENCE [LARGE SCALE GENOMIC DNA]</scope>
    <source>
        <strain evidence="5 6">SMC5</strain>
    </source>
</reference>
<dbReference type="GO" id="GO:0003700">
    <property type="term" value="F:DNA-binding transcription factor activity"/>
    <property type="evidence" value="ECO:0007669"/>
    <property type="project" value="InterPro"/>
</dbReference>
<dbReference type="InterPro" id="IPR036388">
    <property type="entry name" value="WH-like_DNA-bd_sf"/>
</dbReference>
<dbReference type="InterPro" id="IPR051011">
    <property type="entry name" value="Metal_resp_trans_reg"/>
</dbReference>
<comment type="caution">
    <text evidence="5">The sequence shown here is derived from an EMBL/GenBank/DDBJ whole genome shotgun (WGS) entry which is preliminary data.</text>
</comment>
<feature type="domain" description="HTH arsR-type" evidence="4">
    <location>
        <begin position="1"/>
        <end position="96"/>
    </location>
</feature>
<name>A0A398CWF4_9BACT</name>
<dbReference type="OrthoDB" id="9793058at2"/>
<evidence type="ECO:0000259" key="4">
    <source>
        <dbReference type="PROSITE" id="PS50987"/>
    </source>
</evidence>
<dbReference type="InterPro" id="IPR001845">
    <property type="entry name" value="HTH_ArsR_DNA-bd_dom"/>
</dbReference>
<dbReference type="RefSeq" id="WP_119120620.1">
    <property type="nucleotide sequence ID" value="NZ_QXIU01000267.1"/>
</dbReference>
<evidence type="ECO:0000313" key="6">
    <source>
        <dbReference type="Proteomes" id="UP000266489"/>
    </source>
</evidence>